<accession>A0A6J6UBJ2</accession>
<evidence type="ECO:0000256" key="4">
    <source>
        <dbReference type="ARBA" id="ARBA00022989"/>
    </source>
</evidence>
<proteinExistence type="predicted"/>
<evidence type="ECO:0000256" key="7">
    <source>
        <dbReference type="SAM" id="Phobius"/>
    </source>
</evidence>
<dbReference type="InterPro" id="IPR027379">
    <property type="entry name" value="CLS_N"/>
</dbReference>
<feature type="transmembrane region" description="Helical" evidence="7">
    <location>
        <begin position="33"/>
        <end position="53"/>
    </location>
</feature>
<keyword evidence="2" id="KW-1003">Cell membrane</keyword>
<reference evidence="9" key="1">
    <citation type="submission" date="2020-05" db="EMBL/GenBank/DDBJ databases">
        <authorList>
            <person name="Chiriac C."/>
            <person name="Salcher M."/>
            <person name="Ghai R."/>
            <person name="Kavagutti S V."/>
        </authorList>
    </citation>
    <scope>NUCLEOTIDE SEQUENCE</scope>
</reference>
<organism evidence="9">
    <name type="scientific">freshwater metagenome</name>
    <dbReference type="NCBI Taxonomy" id="449393"/>
    <lineage>
        <taxon>unclassified sequences</taxon>
        <taxon>metagenomes</taxon>
        <taxon>ecological metagenomes</taxon>
    </lineage>
</organism>
<dbReference type="Pfam" id="PF13396">
    <property type="entry name" value="PLDc_N"/>
    <property type="match status" value="1"/>
</dbReference>
<protein>
    <submittedName>
        <fullName evidence="9">Unannotated protein</fullName>
    </submittedName>
</protein>
<gene>
    <name evidence="9" type="ORF">UFOPK2761_02365</name>
</gene>
<feature type="region of interest" description="Disordered" evidence="6">
    <location>
        <begin position="97"/>
        <end position="124"/>
    </location>
</feature>
<keyword evidence="5 7" id="KW-0472">Membrane</keyword>
<feature type="domain" description="Cardiolipin synthase N-terminal" evidence="8">
    <location>
        <begin position="12"/>
        <end position="55"/>
    </location>
</feature>
<comment type="subcellular location">
    <subcellularLocation>
        <location evidence="1">Cell membrane</location>
        <topology evidence="1">Multi-pass membrane protein</topology>
    </subcellularLocation>
</comment>
<evidence type="ECO:0000256" key="5">
    <source>
        <dbReference type="ARBA" id="ARBA00023136"/>
    </source>
</evidence>
<sequence>MIRYLPAVVAFALAVFCLVDVIGTREPRNLPKWAWIVMILLFPLLGSLVYLFVGRPKPVPPASSPYAEYDRPGRMSASDPAKDAEFLRQVRARAEEQRARARYEAEEKRRHEQGGAGEPGEQPG</sequence>
<keyword evidence="3 7" id="KW-0812">Transmembrane</keyword>
<evidence type="ECO:0000259" key="8">
    <source>
        <dbReference type="Pfam" id="PF13396"/>
    </source>
</evidence>
<evidence type="ECO:0000313" key="9">
    <source>
        <dbReference type="EMBL" id="CAB4756946.1"/>
    </source>
</evidence>
<evidence type="ECO:0000256" key="1">
    <source>
        <dbReference type="ARBA" id="ARBA00004651"/>
    </source>
</evidence>
<dbReference type="GO" id="GO:0005886">
    <property type="term" value="C:plasma membrane"/>
    <property type="evidence" value="ECO:0007669"/>
    <property type="project" value="UniProtKB-SubCell"/>
</dbReference>
<feature type="compositionally biased region" description="Gly residues" evidence="6">
    <location>
        <begin position="114"/>
        <end position="124"/>
    </location>
</feature>
<evidence type="ECO:0000256" key="2">
    <source>
        <dbReference type="ARBA" id="ARBA00022475"/>
    </source>
</evidence>
<name>A0A6J6UBJ2_9ZZZZ</name>
<evidence type="ECO:0000256" key="3">
    <source>
        <dbReference type="ARBA" id="ARBA00022692"/>
    </source>
</evidence>
<dbReference type="EMBL" id="CAEZYQ010000020">
    <property type="protein sequence ID" value="CAB4756946.1"/>
    <property type="molecule type" value="Genomic_DNA"/>
</dbReference>
<feature type="compositionally biased region" description="Basic and acidic residues" evidence="6">
    <location>
        <begin position="97"/>
        <end position="113"/>
    </location>
</feature>
<dbReference type="AlphaFoldDB" id="A0A6J6UBJ2"/>
<keyword evidence="4 7" id="KW-1133">Transmembrane helix</keyword>
<feature type="region of interest" description="Disordered" evidence="6">
    <location>
        <begin position="62"/>
        <end position="83"/>
    </location>
</feature>
<evidence type="ECO:0000256" key="6">
    <source>
        <dbReference type="SAM" id="MobiDB-lite"/>
    </source>
</evidence>